<feature type="active site" evidence="6">
    <location>
        <position position="259"/>
    </location>
</feature>
<feature type="active site" description="Proton donor" evidence="6">
    <location>
        <position position="118"/>
    </location>
</feature>
<dbReference type="PANTHER" id="PTHR45679:SF6">
    <property type="entry name" value="ER DEGRADATION-ENHANCING ALPHA-MANNOSIDASE-LIKE PROTEIN 2"/>
    <property type="match status" value="1"/>
</dbReference>
<dbReference type="EC" id="3.2.1.-" evidence="8"/>
<reference evidence="11" key="1">
    <citation type="submission" date="2020-11" db="EMBL/GenBank/DDBJ databases">
        <authorList>
            <person name="Tran Van P."/>
        </authorList>
    </citation>
    <scope>NUCLEOTIDE SEQUENCE</scope>
</reference>
<protein>
    <recommendedName>
        <fullName evidence="8">alpha-1,2-Mannosidase</fullName>
        <ecNumber evidence="8">3.2.1.-</ecNumber>
    </recommendedName>
</protein>
<evidence type="ECO:0000256" key="5">
    <source>
        <dbReference type="ARBA" id="ARBA00054385"/>
    </source>
</evidence>
<dbReference type="GO" id="GO:0044322">
    <property type="term" value="C:endoplasmic reticulum quality control compartment"/>
    <property type="evidence" value="ECO:0007669"/>
    <property type="project" value="GOC"/>
</dbReference>
<dbReference type="GO" id="GO:1904380">
    <property type="term" value="P:endoplasmic reticulum mannose trimming"/>
    <property type="evidence" value="ECO:0007669"/>
    <property type="project" value="InterPro"/>
</dbReference>
<evidence type="ECO:0000256" key="3">
    <source>
        <dbReference type="ARBA" id="ARBA00022824"/>
    </source>
</evidence>
<dbReference type="InterPro" id="IPR036026">
    <property type="entry name" value="Seven-hairpin_glycosidases"/>
</dbReference>
<sequence>MQLKVLRCDLIVILLLFYNQCLCITRSLTKHEINNYKGKIVSMFYHSYESYLKYASNYDELQPISCQGMDTWGQFSLSLIDALDTLAVFGNYTEFRRVAQLVVETADFNTNINVSVFETNIRVIGGLLSAHLLSQKAGIETEKGWPCEGPLLRLAEDAGRRLLPAFESKTGMPFGTVNLRYGVPENETPITCTAGVGTFILEFCTLSRLTGDPIFQNKALRAINALHKSRSSIGLVGNHINVDDGKWTATESGIGGGVDSYFEYLVKGAMLLQMPQLMDIFYENYRAINKYIKKEDWYVWVSMTSGAPTMPIFQSLEAFWPGVLTLIGDVDQAKKTIYNYHQIWKQYGFHPEFYDIPNAKLNSKRDGYPLRPEFVESVLYLYRATKDPHLLQIGADVIDSIESSTKTECGFATVKNVGDHTIEDRMESFFLAETLKYLYLLFDESNFVHNDGSTGYVIDRNGSECVVDSGGYVFNTEAHLIDIAAVYCCSNQKKIQSNIMSEFRDNLDLYSVMGINQKPSNPLKTIRDKYREEFLQELHVYEKSDANNDILSESDFHGSEDDLKADSGITLDLDSNEALDSDQTESSDPLEDDVINSMPNTKSPDAEETISLGCESTLTDVSTSSESLQMDSLSPTLDSSLNSLNIPNVDKTNAQNLHLKSESTPGLETTFSDISVGDIHLKETIKVETNTVIDTKVRDSLEPTHSIEGWHSKSLDQQLSEDIISVMNDNTLIDDKLSQQIMKMLSNTSKYELFVNSSKTPQTPDEMNSFNTCSLNYELLLCPSQPFLSRLSYFGQMIVFS</sequence>
<feature type="chain" id="PRO_5035591768" description="alpha-1,2-Mannosidase" evidence="10">
    <location>
        <begin position="24"/>
        <end position="801"/>
    </location>
</feature>
<dbReference type="GO" id="GO:0016020">
    <property type="term" value="C:membrane"/>
    <property type="evidence" value="ECO:0007669"/>
    <property type="project" value="InterPro"/>
</dbReference>
<dbReference type="GO" id="GO:0004571">
    <property type="term" value="F:mannosyl-oligosaccharide 1,2-alpha-mannosidase activity"/>
    <property type="evidence" value="ECO:0007669"/>
    <property type="project" value="InterPro"/>
</dbReference>
<feature type="region of interest" description="Disordered" evidence="9">
    <location>
        <begin position="575"/>
        <end position="608"/>
    </location>
</feature>
<comment type="subcellular location">
    <subcellularLocation>
        <location evidence="1">Endoplasmic reticulum</location>
    </subcellularLocation>
</comment>
<evidence type="ECO:0000256" key="8">
    <source>
        <dbReference type="RuleBase" id="RU361193"/>
    </source>
</evidence>
<dbReference type="EMBL" id="OC855991">
    <property type="protein sequence ID" value="CAD7623016.1"/>
    <property type="molecule type" value="Genomic_DNA"/>
</dbReference>
<keyword evidence="7" id="KW-0479">Metal-binding</keyword>
<evidence type="ECO:0000256" key="7">
    <source>
        <dbReference type="PIRSR" id="PIRSR601382-2"/>
    </source>
</evidence>
<keyword evidence="7" id="KW-0106">Calcium</keyword>
<dbReference type="PANTHER" id="PTHR45679">
    <property type="entry name" value="ER DEGRADATION-ENHANCING ALPHA-MANNOSIDASE-LIKE PROTEIN 2"/>
    <property type="match status" value="1"/>
</dbReference>
<dbReference type="AlphaFoldDB" id="A0A7R9KHG0"/>
<feature type="active site" description="Proton donor" evidence="6">
    <location>
        <position position="352"/>
    </location>
</feature>
<accession>A0A7R9KHG0</accession>
<evidence type="ECO:0000313" key="12">
    <source>
        <dbReference type="Proteomes" id="UP000759131"/>
    </source>
</evidence>
<dbReference type="FunFam" id="1.50.10.10:FF:000015">
    <property type="entry name" value="alpha-1,2-Mannosidase"/>
    <property type="match status" value="1"/>
</dbReference>
<feature type="compositionally biased region" description="Acidic residues" evidence="9">
    <location>
        <begin position="575"/>
        <end position="594"/>
    </location>
</feature>
<dbReference type="InterPro" id="IPR001382">
    <property type="entry name" value="Glyco_hydro_47"/>
</dbReference>
<evidence type="ECO:0000256" key="1">
    <source>
        <dbReference type="ARBA" id="ARBA00004240"/>
    </source>
</evidence>
<dbReference type="SUPFAM" id="SSF48225">
    <property type="entry name" value="Seven-hairpin glycosidases"/>
    <property type="match status" value="1"/>
</dbReference>
<dbReference type="InterPro" id="IPR012341">
    <property type="entry name" value="6hp_glycosidase-like_sf"/>
</dbReference>
<keyword evidence="8" id="KW-0378">Hydrolase</keyword>
<feature type="signal peptide" evidence="10">
    <location>
        <begin position="1"/>
        <end position="23"/>
    </location>
</feature>
<evidence type="ECO:0000256" key="6">
    <source>
        <dbReference type="PIRSR" id="PIRSR601382-1"/>
    </source>
</evidence>
<dbReference type="GO" id="GO:0005509">
    <property type="term" value="F:calcium ion binding"/>
    <property type="evidence" value="ECO:0007669"/>
    <property type="project" value="InterPro"/>
</dbReference>
<evidence type="ECO:0000313" key="11">
    <source>
        <dbReference type="EMBL" id="CAD7623016.1"/>
    </source>
</evidence>
<dbReference type="GO" id="GO:0005975">
    <property type="term" value="P:carbohydrate metabolic process"/>
    <property type="evidence" value="ECO:0007669"/>
    <property type="project" value="InterPro"/>
</dbReference>
<dbReference type="Gene3D" id="1.50.10.10">
    <property type="match status" value="1"/>
</dbReference>
<evidence type="ECO:0000256" key="10">
    <source>
        <dbReference type="SAM" id="SignalP"/>
    </source>
</evidence>
<evidence type="ECO:0000256" key="4">
    <source>
        <dbReference type="ARBA" id="ARBA00023180"/>
    </source>
</evidence>
<evidence type="ECO:0000256" key="9">
    <source>
        <dbReference type="SAM" id="MobiDB-lite"/>
    </source>
</evidence>
<comment type="cofactor">
    <cofactor evidence="7">
        <name>Ca(2+)</name>
        <dbReference type="ChEBI" id="CHEBI:29108"/>
    </cofactor>
</comment>
<dbReference type="GO" id="GO:1904154">
    <property type="term" value="P:positive regulation of retrograde protein transport, ER to cytosol"/>
    <property type="evidence" value="ECO:0007669"/>
    <property type="project" value="UniProtKB-ARBA"/>
</dbReference>
<proteinExistence type="inferred from homology"/>
<organism evidence="11">
    <name type="scientific">Medioppia subpectinata</name>
    <dbReference type="NCBI Taxonomy" id="1979941"/>
    <lineage>
        <taxon>Eukaryota</taxon>
        <taxon>Metazoa</taxon>
        <taxon>Ecdysozoa</taxon>
        <taxon>Arthropoda</taxon>
        <taxon>Chelicerata</taxon>
        <taxon>Arachnida</taxon>
        <taxon>Acari</taxon>
        <taxon>Acariformes</taxon>
        <taxon>Sarcoptiformes</taxon>
        <taxon>Oribatida</taxon>
        <taxon>Brachypylina</taxon>
        <taxon>Oppioidea</taxon>
        <taxon>Oppiidae</taxon>
        <taxon>Medioppia</taxon>
    </lineage>
</organism>
<feature type="binding site" evidence="7">
    <location>
        <position position="476"/>
    </location>
    <ligand>
        <name>Ca(2+)</name>
        <dbReference type="ChEBI" id="CHEBI:29108"/>
    </ligand>
</feature>
<dbReference type="InterPro" id="IPR044674">
    <property type="entry name" value="EDEM1/2/3"/>
</dbReference>
<dbReference type="OrthoDB" id="8118055at2759"/>
<keyword evidence="8" id="KW-0326">Glycosidase</keyword>
<dbReference type="PRINTS" id="PR00747">
    <property type="entry name" value="GLYHDRLASE47"/>
</dbReference>
<keyword evidence="4" id="KW-0325">Glycoprotein</keyword>
<dbReference type="Pfam" id="PF01532">
    <property type="entry name" value="Glyco_hydro_47"/>
    <property type="match status" value="1"/>
</dbReference>
<keyword evidence="3" id="KW-0256">Endoplasmic reticulum</keyword>
<keyword evidence="12" id="KW-1185">Reference proteome</keyword>
<dbReference type="EMBL" id="CAJPIZ010001416">
    <property type="protein sequence ID" value="CAG2103446.1"/>
    <property type="molecule type" value="Genomic_DNA"/>
</dbReference>
<evidence type="ECO:0000256" key="2">
    <source>
        <dbReference type="ARBA" id="ARBA00007658"/>
    </source>
</evidence>
<feature type="active site" evidence="6">
    <location>
        <position position="373"/>
    </location>
</feature>
<comment type="similarity">
    <text evidence="2 8">Belongs to the glycosyl hydrolase 47 family.</text>
</comment>
<comment type="function">
    <text evidence="5">Involved in the endoplasmic reticulum-associated degradation (ERAD) pathway that targets misfolded glycoproteins for degradation in an N-glycan-dependent manner. May initiate ERAD by promoting the first mannose trimming step of ERAD substrates, from Man9GlcNAc2 to Man8GlcNAc2. Seems to recognize and bind to exposed hydrophobic regions in target proteins.</text>
</comment>
<name>A0A7R9KHG0_9ACAR</name>
<gene>
    <name evidence="11" type="ORF">OSB1V03_LOCUS3477</name>
</gene>
<keyword evidence="10" id="KW-0732">Signal</keyword>
<dbReference type="Proteomes" id="UP000759131">
    <property type="component" value="Unassembled WGS sequence"/>
</dbReference>